<dbReference type="Pfam" id="PF25876">
    <property type="entry name" value="HH_MFP_RND"/>
    <property type="match status" value="1"/>
</dbReference>
<dbReference type="PANTHER" id="PTHR30469">
    <property type="entry name" value="MULTIDRUG RESISTANCE PROTEIN MDTA"/>
    <property type="match status" value="1"/>
</dbReference>
<dbReference type="RefSeq" id="WP_216966696.1">
    <property type="nucleotide sequence ID" value="NZ_JAHOPB010000003.1"/>
</dbReference>
<dbReference type="Proteomes" id="UP000727907">
    <property type="component" value="Unassembled WGS sequence"/>
</dbReference>
<evidence type="ECO:0000259" key="5">
    <source>
        <dbReference type="Pfam" id="PF25954"/>
    </source>
</evidence>
<dbReference type="InterPro" id="IPR006143">
    <property type="entry name" value="RND_pump_MFP"/>
</dbReference>
<comment type="similarity">
    <text evidence="1">Belongs to the membrane fusion protein (MFP) (TC 8.A.1) family.</text>
</comment>
<keyword evidence="2" id="KW-0732">Signal</keyword>
<evidence type="ECO:0000259" key="4">
    <source>
        <dbReference type="Pfam" id="PF25917"/>
    </source>
</evidence>
<comment type="caution">
    <text evidence="6">The sequence shown here is derived from an EMBL/GenBank/DDBJ whole genome shotgun (WGS) entry which is preliminary data.</text>
</comment>
<evidence type="ECO:0000256" key="1">
    <source>
        <dbReference type="ARBA" id="ARBA00009477"/>
    </source>
</evidence>
<dbReference type="InterPro" id="IPR058625">
    <property type="entry name" value="MdtA-like_BSH"/>
</dbReference>
<proteinExistence type="inferred from homology"/>
<organism evidence="6 7">
    <name type="scientific">Reyranella humidisoli</name>
    <dbReference type="NCBI Taxonomy" id="2849149"/>
    <lineage>
        <taxon>Bacteria</taxon>
        <taxon>Pseudomonadati</taxon>
        <taxon>Pseudomonadota</taxon>
        <taxon>Alphaproteobacteria</taxon>
        <taxon>Hyphomicrobiales</taxon>
        <taxon>Reyranellaceae</taxon>
        <taxon>Reyranella</taxon>
    </lineage>
</organism>
<feature type="chain" id="PRO_5045914434" evidence="2">
    <location>
        <begin position="33"/>
        <end position="385"/>
    </location>
</feature>
<feature type="domain" description="CusB-like beta-barrel" evidence="5">
    <location>
        <begin position="228"/>
        <end position="298"/>
    </location>
</feature>
<protein>
    <submittedName>
        <fullName evidence="6">Efflux RND transporter periplasmic adaptor subunit</fullName>
    </submittedName>
</protein>
<name>A0ABS6IRH9_9HYPH</name>
<dbReference type="Pfam" id="PF25954">
    <property type="entry name" value="Beta-barrel_RND_2"/>
    <property type="match status" value="1"/>
</dbReference>
<dbReference type="EMBL" id="JAHOPB010000003">
    <property type="protein sequence ID" value="MBU8877199.1"/>
    <property type="molecule type" value="Genomic_DNA"/>
</dbReference>
<evidence type="ECO:0000259" key="3">
    <source>
        <dbReference type="Pfam" id="PF25876"/>
    </source>
</evidence>
<dbReference type="InterPro" id="IPR058792">
    <property type="entry name" value="Beta-barrel_RND_2"/>
</dbReference>
<reference evidence="6 7" key="1">
    <citation type="submission" date="2021-06" db="EMBL/GenBank/DDBJ databases">
        <authorList>
            <person name="Lee D.H."/>
        </authorList>
    </citation>
    <scope>NUCLEOTIDE SEQUENCE [LARGE SCALE GENOMIC DNA]</scope>
    <source>
        <strain evidence="6 7">MMS21-HV4-11</strain>
    </source>
</reference>
<feature type="signal peptide" evidence="2">
    <location>
        <begin position="1"/>
        <end position="32"/>
    </location>
</feature>
<feature type="domain" description="Multidrug resistance protein MdtA-like barrel-sandwich hybrid" evidence="4">
    <location>
        <begin position="82"/>
        <end position="213"/>
    </location>
</feature>
<dbReference type="Pfam" id="PF25917">
    <property type="entry name" value="BSH_RND"/>
    <property type="match status" value="1"/>
</dbReference>
<dbReference type="NCBIfam" id="TIGR01730">
    <property type="entry name" value="RND_mfp"/>
    <property type="match status" value="1"/>
</dbReference>
<accession>A0ABS6IRH9</accession>
<dbReference type="InterPro" id="IPR058624">
    <property type="entry name" value="MdtA-like_HH"/>
</dbReference>
<evidence type="ECO:0000256" key="2">
    <source>
        <dbReference type="SAM" id="SignalP"/>
    </source>
</evidence>
<gene>
    <name evidence="6" type="ORF">KQ910_25750</name>
</gene>
<evidence type="ECO:0000313" key="6">
    <source>
        <dbReference type="EMBL" id="MBU8877199.1"/>
    </source>
</evidence>
<evidence type="ECO:0000313" key="7">
    <source>
        <dbReference type="Proteomes" id="UP000727907"/>
    </source>
</evidence>
<sequence>MRLPNVQLPAKFPVKLAVMGAVGMALAGGAFAAFSFTANASRPAANSEPVVRPARVAEISYKKQSQALLLAGTVVPRIESTLGFRVSGKIVQRSVDVGALVQAGDVIATLDPADYRLAVDNARAALASADADYARARADHERYLNLRGSTAFVPQTLDQRQSLASTALARVDQAKSQLSSAENNLAYTVLRADAAGVVTAVQAEVGQVMAQGQGVIRLARLDELEILVGVPEHRLKVVREAKGASFELWSDPGRRHSAKLRELSPSADPVTRTYAARFSVIDPPEFIGLGMTATLGFERPDNTPVAEVPLSSIFQRGTQPAVWVVDRTSGTVELRPVTIARWRDDTAAISSGVKDGELIATAGVHKLETGQKVKPLPMQQQQAAR</sequence>
<keyword evidence="7" id="KW-1185">Reference proteome</keyword>
<dbReference type="PANTHER" id="PTHR30469:SF15">
    <property type="entry name" value="HLYD FAMILY OF SECRETION PROTEINS"/>
    <property type="match status" value="1"/>
</dbReference>
<feature type="domain" description="Multidrug resistance protein MdtA-like alpha-helical hairpin" evidence="3">
    <location>
        <begin position="119"/>
        <end position="188"/>
    </location>
</feature>